<keyword evidence="2" id="KW-1185">Reference proteome</keyword>
<gene>
    <name evidence="1" type="ORF">FA95DRAFT_1558369</name>
</gene>
<reference evidence="1" key="2">
    <citation type="journal article" date="2022" name="New Phytol.">
        <title>Evolutionary transition to the ectomycorrhizal habit in the genomes of a hyperdiverse lineage of mushroom-forming fungi.</title>
        <authorList>
            <person name="Looney B."/>
            <person name="Miyauchi S."/>
            <person name="Morin E."/>
            <person name="Drula E."/>
            <person name="Courty P.E."/>
            <person name="Kohler A."/>
            <person name="Kuo A."/>
            <person name="LaButti K."/>
            <person name="Pangilinan J."/>
            <person name="Lipzen A."/>
            <person name="Riley R."/>
            <person name="Andreopoulos W."/>
            <person name="He G."/>
            <person name="Johnson J."/>
            <person name="Nolan M."/>
            <person name="Tritt A."/>
            <person name="Barry K.W."/>
            <person name="Grigoriev I.V."/>
            <person name="Nagy L.G."/>
            <person name="Hibbett D."/>
            <person name="Henrissat B."/>
            <person name="Matheny P.B."/>
            <person name="Labbe J."/>
            <person name="Martin F.M."/>
        </authorList>
    </citation>
    <scope>NUCLEOTIDE SEQUENCE</scope>
    <source>
        <strain evidence="1">FP105234-sp</strain>
    </source>
</reference>
<name>A0ACB8RV27_9AGAM</name>
<reference evidence="1" key="1">
    <citation type="submission" date="2021-02" db="EMBL/GenBank/DDBJ databases">
        <authorList>
            <consortium name="DOE Joint Genome Institute"/>
            <person name="Ahrendt S."/>
            <person name="Looney B.P."/>
            <person name="Miyauchi S."/>
            <person name="Morin E."/>
            <person name="Drula E."/>
            <person name="Courty P.E."/>
            <person name="Chicoki N."/>
            <person name="Fauchery L."/>
            <person name="Kohler A."/>
            <person name="Kuo A."/>
            <person name="Labutti K."/>
            <person name="Pangilinan J."/>
            <person name="Lipzen A."/>
            <person name="Riley R."/>
            <person name="Andreopoulos W."/>
            <person name="He G."/>
            <person name="Johnson J."/>
            <person name="Barry K.W."/>
            <person name="Grigoriev I.V."/>
            <person name="Nagy L."/>
            <person name="Hibbett D."/>
            <person name="Henrissat B."/>
            <person name="Matheny P.B."/>
            <person name="Labbe J."/>
            <person name="Martin F."/>
        </authorList>
    </citation>
    <scope>NUCLEOTIDE SEQUENCE</scope>
    <source>
        <strain evidence="1">FP105234-sp</strain>
    </source>
</reference>
<comment type="caution">
    <text evidence="1">The sequence shown here is derived from an EMBL/GenBank/DDBJ whole genome shotgun (WGS) entry which is preliminary data.</text>
</comment>
<evidence type="ECO:0000313" key="1">
    <source>
        <dbReference type="EMBL" id="KAI0048099.1"/>
    </source>
</evidence>
<evidence type="ECO:0000313" key="2">
    <source>
        <dbReference type="Proteomes" id="UP000814033"/>
    </source>
</evidence>
<dbReference type="EMBL" id="MU275892">
    <property type="protein sequence ID" value="KAI0048099.1"/>
    <property type="molecule type" value="Genomic_DNA"/>
</dbReference>
<sequence length="112" mass="11775">MQEVAGAIVGAGDDDAMDVDAAESTPESRRALIDKIFEGISDDEESDNEWVEGAVDAGAQEVVGKGKGTAYPEAVGDDEGDESDGEEPAENDDEGLDSGDEEVLNNWKGNRK</sequence>
<accession>A0ACB8RV27</accession>
<dbReference type="Proteomes" id="UP000814033">
    <property type="component" value="Unassembled WGS sequence"/>
</dbReference>
<protein>
    <submittedName>
        <fullName evidence="1">Uncharacterized protein</fullName>
    </submittedName>
</protein>
<proteinExistence type="predicted"/>
<organism evidence="1 2">
    <name type="scientific">Auriscalpium vulgare</name>
    <dbReference type="NCBI Taxonomy" id="40419"/>
    <lineage>
        <taxon>Eukaryota</taxon>
        <taxon>Fungi</taxon>
        <taxon>Dikarya</taxon>
        <taxon>Basidiomycota</taxon>
        <taxon>Agaricomycotina</taxon>
        <taxon>Agaricomycetes</taxon>
        <taxon>Russulales</taxon>
        <taxon>Auriscalpiaceae</taxon>
        <taxon>Auriscalpium</taxon>
    </lineage>
</organism>